<evidence type="ECO:0000256" key="2">
    <source>
        <dbReference type="ARBA" id="ARBA00007267"/>
    </source>
</evidence>
<feature type="region of interest" description="Disordered" evidence="4">
    <location>
        <begin position="888"/>
        <end position="909"/>
    </location>
</feature>
<evidence type="ECO:0000256" key="1">
    <source>
        <dbReference type="ARBA" id="ARBA00004123"/>
    </source>
</evidence>
<evidence type="ECO:0000313" key="6">
    <source>
        <dbReference type="EMBL" id="OIW03081.1"/>
    </source>
</evidence>
<keyword evidence="7" id="KW-1185">Reference proteome</keyword>
<dbReference type="PANTHER" id="PTHR46159">
    <property type="entry name" value="PROTEIN TESMIN/TSO1-LIKE CXC 2"/>
    <property type="match status" value="1"/>
</dbReference>
<gene>
    <name evidence="6" type="ORF">TanjilG_19361</name>
</gene>
<dbReference type="AlphaFoldDB" id="A0A1J7HL39"/>
<feature type="domain" description="CRC" evidence="5">
    <location>
        <begin position="225"/>
        <end position="352"/>
    </location>
</feature>
<dbReference type="InterPro" id="IPR005172">
    <property type="entry name" value="CRC"/>
</dbReference>
<dbReference type="Gramene" id="OIW03081">
    <property type="protein sequence ID" value="OIW03081"/>
    <property type="gene ID" value="TanjilG_19361"/>
</dbReference>
<proteinExistence type="inferred from homology"/>
<dbReference type="Pfam" id="PF03638">
    <property type="entry name" value="TCR"/>
    <property type="match status" value="2"/>
</dbReference>
<comment type="subcellular location">
    <subcellularLocation>
        <location evidence="1">Nucleus</location>
    </subcellularLocation>
</comment>
<sequence>MPEPVQGDKDCDENVLASNASTEDISEGGYEASLKHHVVLRRCLQFGEPTIGSHNSHANLNVNSSKTKMFKLSEPVASLFPEQYSGAANASGIELQLNSIINTMPPGCAATNGMRLSDGLQGTKSTSLISLHKMDNMKRSLIASNMDGQPSVDTGNESHEVDASKAADSFISEPLSLAEPTSLNPASVHGKRKLSATDAGNSEECNQSSRSKKRKKTSTTNDENGCKRCNCKKTKCLKLYCDCFAAGIYCSDPCSCQSCLNRQEYQDAVLEARRQIESRNPLAFLPKVVQHTPDIPSTNMEDTNLTTPSSARHRRGCNCKRSLCLKKYCECYQANVGCSSGCRCEGCKNAYGRKEDFVPIEHALSKERVVEKGLASTFDDKLDTVVSKIELYDLHGLSPITPSLQCSDQGKEAAKSRFLSAKHLPSLDSADVNMIPSHPNYTNETGSYERQMDQLSPKCNSVANVPQLTPVSLSCSAKTKEWTDILQLLLSYGLISHLSGSSLHRCSSPNTPRTGIGETKCVDQSLQSNSRRLFDIVEDATPDILKEVSTPTNPVKANSPNQNRVSPPHGYSHLRALGSGLRSGRRFIPKALPSFTPYTPCTDSKGNDNENLGNSSSNLLYLKKANVGCSSGCRCEGCKNAYGRKEDFVPIEHALSKERVVEKGLASTFDDKLDTVVSKIELYDLHGLSPITPSLQCSDQGKEAAKSRFLSAKHLPSLDSADVNMIPSHPNYTNETGSYERQMDQLSPKCNSVANVPQLTPVSLSCSAKTKEWTDILQLLLSYGLISHLSGSSLHRCSSPNTPRTGIGETKCVDQSLQSNSRRLFDIVEDATPDILKEVSTPTNPVKANSPNQNRVSPPHGYSHLRALGSGLRSGRRFIPKALPSFTPYTPCTDSKGNDNENLGNSSSK</sequence>
<feature type="compositionally biased region" description="Polar residues" evidence="4">
    <location>
        <begin position="549"/>
        <end position="565"/>
    </location>
</feature>
<dbReference type="SMART" id="SM01114">
    <property type="entry name" value="CXC"/>
    <property type="match status" value="2"/>
</dbReference>
<evidence type="ECO:0000256" key="4">
    <source>
        <dbReference type="SAM" id="MobiDB-lite"/>
    </source>
</evidence>
<comment type="similarity">
    <text evidence="2">Belongs to the lin-54 family.</text>
</comment>
<dbReference type="InterPro" id="IPR044522">
    <property type="entry name" value="TSO1-like"/>
</dbReference>
<dbReference type="EMBL" id="CM007370">
    <property type="protein sequence ID" value="OIW03081.1"/>
    <property type="molecule type" value="Genomic_DNA"/>
</dbReference>
<evidence type="ECO:0000259" key="5">
    <source>
        <dbReference type="PROSITE" id="PS51634"/>
    </source>
</evidence>
<evidence type="ECO:0000313" key="7">
    <source>
        <dbReference type="Proteomes" id="UP000188354"/>
    </source>
</evidence>
<dbReference type="Proteomes" id="UP000188354">
    <property type="component" value="Chromosome LG10"/>
</dbReference>
<feature type="region of interest" description="Disordered" evidence="4">
    <location>
        <begin position="181"/>
        <end position="224"/>
    </location>
</feature>
<name>A0A1J7HL39_LUPAN</name>
<evidence type="ECO:0000256" key="3">
    <source>
        <dbReference type="ARBA" id="ARBA00023242"/>
    </source>
</evidence>
<protein>
    <recommendedName>
        <fullName evidence="5">CRC domain-containing protein</fullName>
    </recommendedName>
</protein>
<feature type="region of interest" description="Disordered" evidence="4">
    <location>
        <begin position="547"/>
        <end position="568"/>
    </location>
</feature>
<dbReference type="PROSITE" id="PS51634">
    <property type="entry name" value="CRC"/>
    <property type="match status" value="1"/>
</dbReference>
<dbReference type="STRING" id="3871.A0A1J7HL39"/>
<dbReference type="InterPro" id="IPR033467">
    <property type="entry name" value="Tesmin/TSO1-like_CXC"/>
</dbReference>
<feature type="compositionally biased region" description="Polar residues" evidence="4">
    <location>
        <begin position="840"/>
        <end position="856"/>
    </location>
</feature>
<organism evidence="6 7">
    <name type="scientific">Lupinus angustifolius</name>
    <name type="common">Narrow-leaved blue lupine</name>
    <dbReference type="NCBI Taxonomy" id="3871"/>
    <lineage>
        <taxon>Eukaryota</taxon>
        <taxon>Viridiplantae</taxon>
        <taxon>Streptophyta</taxon>
        <taxon>Embryophyta</taxon>
        <taxon>Tracheophyta</taxon>
        <taxon>Spermatophyta</taxon>
        <taxon>Magnoliopsida</taxon>
        <taxon>eudicotyledons</taxon>
        <taxon>Gunneridae</taxon>
        <taxon>Pentapetalae</taxon>
        <taxon>rosids</taxon>
        <taxon>fabids</taxon>
        <taxon>Fabales</taxon>
        <taxon>Fabaceae</taxon>
        <taxon>Papilionoideae</taxon>
        <taxon>50 kb inversion clade</taxon>
        <taxon>genistoids sensu lato</taxon>
        <taxon>core genistoids</taxon>
        <taxon>Genisteae</taxon>
        <taxon>Lupinus</taxon>
    </lineage>
</organism>
<dbReference type="GO" id="GO:0003700">
    <property type="term" value="F:DNA-binding transcription factor activity"/>
    <property type="evidence" value="ECO:0007669"/>
    <property type="project" value="InterPro"/>
</dbReference>
<dbReference type="PANTHER" id="PTHR46159:SF6">
    <property type="entry name" value="OS12G0605300 PROTEIN"/>
    <property type="match status" value="1"/>
</dbReference>
<keyword evidence="3" id="KW-0539">Nucleus</keyword>
<feature type="region of interest" description="Disordered" evidence="4">
    <location>
        <begin position="838"/>
        <end position="863"/>
    </location>
</feature>
<accession>A0A1J7HL39</accession>
<reference evidence="6 7" key="1">
    <citation type="journal article" date="2017" name="Plant Biotechnol. J.">
        <title>A comprehensive draft genome sequence for lupin (Lupinus angustifolius), an emerging health food: insights into plant-microbe interactions and legume evolution.</title>
        <authorList>
            <person name="Hane J.K."/>
            <person name="Ming Y."/>
            <person name="Kamphuis L.G."/>
            <person name="Nelson M.N."/>
            <person name="Garg G."/>
            <person name="Atkins C.A."/>
            <person name="Bayer P.E."/>
            <person name="Bravo A."/>
            <person name="Bringans S."/>
            <person name="Cannon S."/>
            <person name="Edwards D."/>
            <person name="Foley R."/>
            <person name="Gao L.L."/>
            <person name="Harrison M.J."/>
            <person name="Huang W."/>
            <person name="Hurgobin B."/>
            <person name="Li S."/>
            <person name="Liu C.W."/>
            <person name="McGrath A."/>
            <person name="Morahan G."/>
            <person name="Murray J."/>
            <person name="Weller J."/>
            <person name="Jian J."/>
            <person name="Singh K.B."/>
        </authorList>
    </citation>
    <scope>NUCLEOTIDE SEQUENCE [LARGE SCALE GENOMIC DNA]</scope>
    <source>
        <strain evidence="7">cv. Tanjil</strain>
        <tissue evidence="6">Whole plant</tissue>
    </source>
</reference>
<feature type="compositionally biased region" description="Polar residues" evidence="4">
    <location>
        <begin position="198"/>
        <end position="207"/>
    </location>
</feature>
<dbReference type="GO" id="GO:0005634">
    <property type="term" value="C:nucleus"/>
    <property type="evidence" value="ECO:0007669"/>
    <property type="project" value="UniProtKB-SubCell"/>
</dbReference>